<comment type="subcellular location">
    <subcellularLocation>
        <location evidence="1">Mitochondrion inner membrane</location>
        <topology evidence="1">Multi-pass membrane protein</topology>
    </subcellularLocation>
</comment>
<evidence type="ECO:0000256" key="3">
    <source>
        <dbReference type="ARBA" id="ARBA00022448"/>
    </source>
</evidence>
<dbReference type="GO" id="GO:0005743">
    <property type="term" value="C:mitochondrial inner membrane"/>
    <property type="evidence" value="ECO:0007669"/>
    <property type="project" value="UniProtKB-SubCell"/>
</dbReference>
<evidence type="ECO:0000256" key="5">
    <source>
        <dbReference type="ARBA" id="ARBA00022737"/>
    </source>
</evidence>
<evidence type="ECO:0000256" key="11">
    <source>
        <dbReference type="RuleBase" id="RU000488"/>
    </source>
</evidence>
<dbReference type="PRINTS" id="PR00926">
    <property type="entry name" value="MITOCARRIER"/>
</dbReference>
<evidence type="ECO:0000256" key="1">
    <source>
        <dbReference type="ARBA" id="ARBA00004448"/>
    </source>
</evidence>
<keyword evidence="6" id="KW-0999">Mitochondrion inner membrane</keyword>
<reference evidence="12 13" key="1">
    <citation type="journal article" date="2014" name="Genome Announc.">
        <title>Draft genome sequence of the pathogenic fungus Scedosporium apiospermum.</title>
        <authorList>
            <person name="Vandeputte P."/>
            <person name="Ghamrawi S."/>
            <person name="Rechenmann M."/>
            <person name="Iltis A."/>
            <person name="Giraud S."/>
            <person name="Fleury M."/>
            <person name="Thornton C."/>
            <person name="Delhaes L."/>
            <person name="Meyer W."/>
            <person name="Papon N."/>
            <person name="Bouchara J.P."/>
        </authorList>
    </citation>
    <scope>NUCLEOTIDE SEQUENCE [LARGE SCALE GENOMIC DNA]</scope>
    <source>
        <strain evidence="12 13">IHEM 14462</strain>
    </source>
</reference>
<keyword evidence="3 11" id="KW-0813">Transport</keyword>
<dbReference type="InterPro" id="IPR050567">
    <property type="entry name" value="Mitochondrial_Carrier"/>
</dbReference>
<dbReference type="HOGENOM" id="CLU_015166_10_3_1"/>
<dbReference type="EMBL" id="JOWA01000088">
    <property type="protein sequence ID" value="KEZ44324.1"/>
    <property type="molecule type" value="Genomic_DNA"/>
</dbReference>
<sequence length="333" mass="36979">MTQHLKDKGSKWQTVIAGSTAGLVSRFVVAPLDVVKIRLQLQSHSLSDPLSLMKLPPGSPVYKGLVRTARDIIRDEGFTALWKGNVPAEIMYMVYSAAQFSAYRATAEAIRPYFGNSKTNPHIESQISWIAGTAAGLAGTTASYPLDLLRTRFAAQGNDRVYTSFFRSFGEIYRDEGLQGFFRGIVPTLLNAGPGMGIYFLTYEAIRPPDVRKGEDEGKRIIPRMPWGFDKFLAGSLSSFIAKTAVFPFDIVRKRMQVQGPTRGRYIHKNIPEYTSTVGALRTILATEGFRGLYRGLFVTLLKHAPASGVTLWVYENTLRGLMALDQAVERKL</sequence>
<keyword evidence="5" id="KW-0677">Repeat</keyword>
<evidence type="ECO:0000256" key="6">
    <source>
        <dbReference type="ARBA" id="ARBA00022792"/>
    </source>
</evidence>
<keyword evidence="9 10" id="KW-0472">Membrane</keyword>
<accession>A0A084GAG2</accession>
<proteinExistence type="inferred from homology"/>
<dbReference type="Proteomes" id="UP000028545">
    <property type="component" value="Unassembled WGS sequence"/>
</dbReference>
<gene>
    <name evidence="12" type="ORF">SAPIO_CDS3297</name>
</gene>
<keyword evidence="13" id="KW-1185">Reference proteome</keyword>
<dbReference type="AlphaFoldDB" id="A0A084GAG2"/>
<dbReference type="OrthoDB" id="18574at2759"/>
<comment type="caution">
    <text evidence="12">The sequence shown here is derived from an EMBL/GenBank/DDBJ whole genome shotgun (WGS) entry which is preliminary data.</text>
</comment>
<dbReference type="VEuPathDB" id="FungiDB:SAPIO_CDS3297"/>
<evidence type="ECO:0000256" key="8">
    <source>
        <dbReference type="ARBA" id="ARBA00023128"/>
    </source>
</evidence>
<dbReference type="InterPro" id="IPR023395">
    <property type="entry name" value="MCP_dom_sf"/>
</dbReference>
<feature type="repeat" description="Solcar" evidence="10">
    <location>
        <begin position="226"/>
        <end position="321"/>
    </location>
</feature>
<evidence type="ECO:0000256" key="4">
    <source>
        <dbReference type="ARBA" id="ARBA00022692"/>
    </source>
</evidence>
<dbReference type="Pfam" id="PF00153">
    <property type="entry name" value="Mito_carr"/>
    <property type="match status" value="3"/>
</dbReference>
<dbReference type="KEGG" id="sapo:SAPIO_CDS3297"/>
<evidence type="ECO:0000256" key="2">
    <source>
        <dbReference type="ARBA" id="ARBA00006375"/>
    </source>
</evidence>
<dbReference type="GeneID" id="27722369"/>
<dbReference type="PANTHER" id="PTHR45624:SF10">
    <property type="entry name" value="SLC (SOLUTE CARRIER) HOMOLOG"/>
    <property type="match status" value="1"/>
</dbReference>
<dbReference type="RefSeq" id="XP_016644123.1">
    <property type="nucleotide sequence ID" value="XM_016786117.1"/>
</dbReference>
<dbReference type="PROSITE" id="PS50920">
    <property type="entry name" value="SOLCAR"/>
    <property type="match status" value="3"/>
</dbReference>
<evidence type="ECO:0000256" key="7">
    <source>
        <dbReference type="ARBA" id="ARBA00022989"/>
    </source>
</evidence>
<name>A0A084GAG2_PSEDA</name>
<evidence type="ECO:0000313" key="13">
    <source>
        <dbReference type="Proteomes" id="UP000028545"/>
    </source>
</evidence>
<dbReference type="Gene3D" id="1.50.40.10">
    <property type="entry name" value="Mitochondrial carrier domain"/>
    <property type="match status" value="1"/>
</dbReference>
<dbReference type="GO" id="GO:0022857">
    <property type="term" value="F:transmembrane transporter activity"/>
    <property type="evidence" value="ECO:0007669"/>
    <property type="project" value="TreeGrafter"/>
</dbReference>
<keyword evidence="8" id="KW-0496">Mitochondrion</keyword>
<dbReference type="InterPro" id="IPR002067">
    <property type="entry name" value="MCP"/>
</dbReference>
<dbReference type="InterPro" id="IPR018108">
    <property type="entry name" value="MCP_transmembrane"/>
</dbReference>
<feature type="repeat" description="Solcar" evidence="10">
    <location>
        <begin position="123"/>
        <end position="209"/>
    </location>
</feature>
<keyword evidence="7" id="KW-1133">Transmembrane helix</keyword>
<organism evidence="12 13">
    <name type="scientific">Pseudallescheria apiosperma</name>
    <name type="common">Scedosporium apiospermum</name>
    <dbReference type="NCBI Taxonomy" id="563466"/>
    <lineage>
        <taxon>Eukaryota</taxon>
        <taxon>Fungi</taxon>
        <taxon>Dikarya</taxon>
        <taxon>Ascomycota</taxon>
        <taxon>Pezizomycotina</taxon>
        <taxon>Sordariomycetes</taxon>
        <taxon>Hypocreomycetidae</taxon>
        <taxon>Microascales</taxon>
        <taxon>Microascaceae</taxon>
        <taxon>Scedosporium</taxon>
    </lineage>
</organism>
<dbReference type="PANTHER" id="PTHR45624">
    <property type="entry name" value="MITOCHONDRIAL BASIC AMINO ACIDS TRANSPORTER-RELATED"/>
    <property type="match status" value="1"/>
</dbReference>
<comment type="similarity">
    <text evidence="2 11">Belongs to the mitochondrial carrier (TC 2.A.29) family.</text>
</comment>
<protein>
    <submittedName>
        <fullName evidence="12">Mitochondrial thiamine pyrophosphate carrier 1</fullName>
    </submittedName>
</protein>
<feature type="repeat" description="Solcar" evidence="10">
    <location>
        <begin position="9"/>
        <end position="109"/>
    </location>
</feature>
<evidence type="ECO:0000256" key="10">
    <source>
        <dbReference type="PROSITE-ProRule" id="PRU00282"/>
    </source>
</evidence>
<evidence type="ECO:0000256" key="9">
    <source>
        <dbReference type="ARBA" id="ARBA00023136"/>
    </source>
</evidence>
<dbReference type="SUPFAM" id="SSF103506">
    <property type="entry name" value="Mitochondrial carrier"/>
    <property type="match status" value="1"/>
</dbReference>
<dbReference type="OMA" id="MYVCYGA"/>
<keyword evidence="4 10" id="KW-0812">Transmembrane</keyword>
<evidence type="ECO:0000313" key="12">
    <source>
        <dbReference type="EMBL" id="KEZ44324.1"/>
    </source>
</evidence>